<organism evidence="3">
    <name type="scientific">Oryza brachyantha</name>
    <name type="common">malo sina</name>
    <dbReference type="NCBI Taxonomy" id="4533"/>
    <lineage>
        <taxon>Eukaryota</taxon>
        <taxon>Viridiplantae</taxon>
        <taxon>Streptophyta</taxon>
        <taxon>Embryophyta</taxon>
        <taxon>Tracheophyta</taxon>
        <taxon>Spermatophyta</taxon>
        <taxon>Magnoliopsida</taxon>
        <taxon>Liliopsida</taxon>
        <taxon>Poales</taxon>
        <taxon>Poaceae</taxon>
        <taxon>BOP clade</taxon>
        <taxon>Oryzoideae</taxon>
        <taxon>Oryzeae</taxon>
        <taxon>Oryzinae</taxon>
        <taxon>Oryza</taxon>
    </lineage>
</organism>
<evidence type="ECO:0000259" key="2">
    <source>
        <dbReference type="Pfam" id="PF03478"/>
    </source>
</evidence>
<dbReference type="SUPFAM" id="SSF81383">
    <property type="entry name" value="F-box domain"/>
    <property type="match status" value="1"/>
</dbReference>
<dbReference type="STRING" id="4533.J3L2K2"/>
<dbReference type="PANTHER" id="PTHR33110">
    <property type="entry name" value="F-BOX/KELCH-REPEAT PROTEIN-RELATED"/>
    <property type="match status" value="1"/>
</dbReference>
<dbReference type="Pfam" id="PF03478">
    <property type="entry name" value="Beta-prop_KIB1-4"/>
    <property type="match status" value="1"/>
</dbReference>
<accession>J3L2K2</accession>
<keyword evidence="1" id="KW-0732">Signal</keyword>
<feature type="signal peptide" evidence="1">
    <location>
        <begin position="1"/>
        <end position="29"/>
    </location>
</feature>
<dbReference type="Gramene" id="OB01G34580.1">
    <property type="protein sequence ID" value="OB01G34580.1"/>
    <property type="gene ID" value="OB01G34580"/>
</dbReference>
<evidence type="ECO:0000313" key="3">
    <source>
        <dbReference type="EnsemblPlants" id="OB01G34580.1"/>
    </source>
</evidence>
<evidence type="ECO:0000313" key="4">
    <source>
        <dbReference type="Proteomes" id="UP000006038"/>
    </source>
</evidence>
<evidence type="ECO:0000256" key="1">
    <source>
        <dbReference type="SAM" id="SignalP"/>
    </source>
</evidence>
<dbReference type="EnsemblPlants" id="OB01G34580.1">
    <property type="protein sequence ID" value="OB01G34580.1"/>
    <property type="gene ID" value="OB01G34580"/>
</dbReference>
<feature type="chain" id="PRO_5003771874" description="KIB1-4 beta-propeller domain-containing protein" evidence="1">
    <location>
        <begin position="30"/>
        <end position="282"/>
    </location>
</feature>
<proteinExistence type="predicted"/>
<dbReference type="eggNOG" id="ENOG502QWDK">
    <property type="taxonomic scope" value="Eukaryota"/>
</dbReference>
<dbReference type="PANTHER" id="PTHR33110:SF144">
    <property type="entry name" value="OS01G0660700 PROTEIN"/>
    <property type="match status" value="1"/>
</dbReference>
<dbReference type="HOGENOM" id="CLU_019286_5_2_1"/>
<dbReference type="Gene3D" id="1.20.1280.50">
    <property type="match status" value="1"/>
</dbReference>
<dbReference type="Proteomes" id="UP000006038">
    <property type="component" value="Chromosome 1"/>
</dbReference>
<dbReference type="InterPro" id="IPR036047">
    <property type="entry name" value="F-box-like_dom_sf"/>
</dbReference>
<feature type="domain" description="KIB1-4 beta-propeller" evidence="2">
    <location>
        <begin position="68"/>
        <end position="223"/>
    </location>
</feature>
<dbReference type="OMA" id="SHWIAYR"/>
<keyword evidence="4" id="KW-1185">Reference proteome</keyword>
<protein>
    <recommendedName>
        <fullName evidence="2">KIB1-4 beta-propeller domain-containing protein</fullName>
    </recommendedName>
</protein>
<name>J3L2K2_ORYBR</name>
<dbReference type="InterPro" id="IPR005174">
    <property type="entry name" value="KIB1-4_b-propeller"/>
</dbReference>
<reference evidence="3" key="1">
    <citation type="journal article" date="2013" name="Nat. Commun.">
        <title>Whole-genome sequencing of Oryza brachyantha reveals mechanisms underlying Oryza genome evolution.</title>
        <authorList>
            <person name="Chen J."/>
            <person name="Huang Q."/>
            <person name="Gao D."/>
            <person name="Wang J."/>
            <person name="Lang Y."/>
            <person name="Liu T."/>
            <person name="Li B."/>
            <person name="Bai Z."/>
            <person name="Luis Goicoechea J."/>
            <person name="Liang C."/>
            <person name="Chen C."/>
            <person name="Zhang W."/>
            <person name="Sun S."/>
            <person name="Liao Y."/>
            <person name="Zhang X."/>
            <person name="Yang L."/>
            <person name="Song C."/>
            <person name="Wang M."/>
            <person name="Shi J."/>
            <person name="Liu G."/>
            <person name="Liu J."/>
            <person name="Zhou H."/>
            <person name="Zhou W."/>
            <person name="Yu Q."/>
            <person name="An N."/>
            <person name="Chen Y."/>
            <person name="Cai Q."/>
            <person name="Wang B."/>
            <person name="Liu B."/>
            <person name="Min J."/>
            <person name="Huang Y."/>
            <person name="Wu H."/>
            <person name="Li Z."/>
            <person name="Zhang Y."/>
            <person name="Yin Y."/>
            <person name="Song W."/>
            <person name="Jiang J."/>
            <person name="Jackson S.A."/>
            <person name="Wing R.A."/>
            <person name="Wang J."/>
            <person name="Chen M."/>
        </authorList>
    </citation>
    <scope>NUCLEOTIDE SEQUENCE [LARGE SCALE GENOMIC DNA]</scope>
    <source>
        <strain evidence="3">cv. IRGC 101232</strain>
    </source>
</reference>
<reference evidence="3" key="2">
    <citation type="submission" date="2013-04" db="UniProtKB">
        <authorList>
            <consortium name="EnsemblPlants"/>
        </authorList>
    </citation>
    <scope>IDENTIFICATION</scope>
</reference>
<sequence>MARPPRRSWSDGLPPELMAIILLQLNCLADRACFAAVCRAWRSAAPYADGPQRGVPWLLLPTRDKPPFLSLHSGATRRMHLPEVARGARMCGAHDGGWGVVARDPWRGFAAVNLLTGKRVPLPEKLRLEVPPGGAYQFGFEGFTHHHMLVRSVVFSAPPSSPDCIAAAHVSSASNIAFWQPATMSTSHWIAYRRDTDIIQDVIYHWSAQLQGFHVLTNREEEDTIYFLDDASLDLSTVLNDGSSHRSADMGMYRKGEKIRPGARQFPREFTADCSPPIWLVP</sequence>
<dbReference type="AlphaFoldDB" id="J3L2K2"/>